<feature type="coiled-coil region" evidence="6">
    <location>
        <begin position="327"/>
        <end position="392"/>
    </location>
</feature>
<dbReference type="InterPro" id="IPR050445">
    <property type="entry name" value="Bact_polysacc_biosynth/exp"/>
</dbReference>
<evidence type="ECO:0000313" key="11">
    <source>
        <dbReference type="Proteomes" id="UP001336250"/>
    </source>
</evidence>
<dbReference type="Pfam" id="PF02706">
    <property type="entry name" value="Wzz"/>
    <property type="match status" value="1"/>
</dbReference>
<dbReference type="GO" id="GO:0004713">
    <property type="term" value="F:protein tyrosine kinase activity"/>
    <property type="evidence" value="ECO:0007669"/>
    <property type="project" value="TreeGrafter"/>
</dbReference>
<dbReference type="PANTHER" id="PTHR32309:SF13">
    <property type="entry name" value="FERRIC ENTEROBACTIN TRANSPORT PROTEIN FEPE"/>
    <property type="match status" value="1"/>
</dbReference>
<evidence type="ECO:0000256" key="6">
    <source>
        <dbReference type="SAM" id="Coils"/>
    </source>
</evidence>
<evidence type="ECO:0000256" key="7">
    <source>
        <dbReference type="SAM" id="Phobius"/>
    </source>
</evidence>
<proteinExistence type="predicted"/>
<evidence type="ECO:0000256" key="5">
    <source>
        <dbReference type="ARBA" id="ARBA00023136"/>
    </source>
</evidence>
<name>A0AAW9QHF2_9BURK</name>
<evidence type="ECO:0000256" key="3">
    <source>
        <dbReference type="ARBA" id="ARBA00022692"/>
    </source>
</evidence>
<gene>
    <name evidence="10" type="ORF">V4F39_22390</name>
</gene>
<dbReference type="EMBL" id="JAZIBG010000048">
    <property type="protein sequence ID" value="MEF7616680.1"/>
    <property type="molecule type" value="Genomic_DNA"/>
</dbReference>
<keyword evidence="5 7" id="KW-0472">Membrane</keyword>
<keyword evidence="6" id="KW-0175">Coiled coil</keyword>
<comment type="subcellular location">
    <subcellularLocation>
        <location evidence="1">Cell membrane</location>
        <topology evidence="1">Multi-pass membrane protein</topology>
    </subcellularLocation>
</comment>
<dbReference type="GO" id="GO:0005886">
    <property type="term" value="C:plasma membrane"/>
    <property type="evidence" value="ECO:0007669"/>
    <property type="project" value="UniProtKB-SubCell"/>
</dbReference>
<feature type="domain" description="Tyrosine-protein kinase G-rich" evidence="9">
    <location>
        <begin position="368"/>
        <end position="445"/>
    </location>
</feature>
<protein>
    <submittedName>
        <fullName evidence="10">XrtA system polysaccharide chain length determinant</fullName>
    </submittedName>
</protein>
<organism evidence="10 11">
    <name type="scientific">Aquincola agrisoli</name>
    <dbReference type="NCBI Taxonomy" id="3119538"/>
    <lineage>
        <taxon>Bacteria</taxon>
        <taxon>Pseudomonadati</taxon>
        <taxon>Pseudomonadota</taxon>
        <taxon>Betaproteobacteria</taxon>
        <taxon>Burkholderiales</taxon>
        <taxon>Sphaerotilaceae</taxon>
        <taxon>Aquincola</taxon>
    </lineage>
</organism>
<reference evidence="10 11" key="1">
    <citation type="submission" date="2024-02" db="EMBL/GenBank/DDBJ databases">
        <title>Genome sequence of Aquincola sp. MAHUQ-54.</title>
        <authorList>
            <person name="Huq M.A."/>
        </authorList>
    </citation>
    <scope>NUCLEOTIDE SEQUENCE [LARGE SCALE GENOMIC DNA]</scope>
    <source>
        <strain evidence="10 11">MAHUQ-54</strain>
    </source>
</reference>
<accession>A0AAW9QHF2</accession>
<dbReference type="AlphaFoldDB" id="A0AAW9QHF2"/>
<dbReference type="NCBIfam" id="TIGR03007">
    <property type="entry name" value="pepcterm_ChnLen"/>
    <property type="match status" value="1"/>
</dbReference>
<feature type="coiled-coil region" evidence="6">
    <location>
        <begin position="179"/>
        <end position="249"/>
    </location>
</feature>
<keyword evidence="3 7" id="KW-0812">Transmembrane</keyword>
<evidence type="ECO:0000256" key="4">
    <source>
        <dbReference type="ARBA" id="ARBA00022989"/>
    </source>
</evidence>
<dbReference type="Proteomes" id="UP001336250">
    <property type="component" value="Unassembled WGS sequence"/>
</dbReference>
<evidence type="ECO:0000256" key="2">
    <source>
        <dbReference type="ARBA" id="ARBA00022475"/>
    </source>
</evidence>
<dbReference type="RefSeq" id="WP_332292233.1">
    <property type="nucleotide sequence ID" value="NZ_JAZIBG010000048.1"/>
</dbReference>
<feature type="domain" description="Polysaccharide chain length determinant N-terminal" evidence="8">
    <location>
        <begin position="21"/>
        <end position="69"/>
    </location>
</feature>
<feature type="transmembrane region" description="Helical" evidence="7">
    <location>
        <begin position="25"/>
        <end position="45"/>
    </location>
</feature>
<dbReference type="Pfam" id="PF13807">
    <property type="entry name" value="GNVR"/>
    <property type="match status" value="1"/>
</dbReference>
<evidence type="ECO:0000259" key="8">
    <source>
        <dbReference type="Pfam" id="PF02706"/>
    </source>
</evidence>
<feature type="transmembrane region" description="Helical" evidence="7">
    <location>
        <begin position="430"/>
        <end position="447"/>
    </location>
</feature>
<sequence length="518" mass="57098">MTQPVLPSLIDRLHGVSRMSWRRRWLAVGVAWAFALAGAVVVPLIPQRYEARALVYVDTQSVLKPLMAGLAYQPDMDQQVRLLARTVVSRPHMEWLVDQPGMGLPIATPAQREATLTRLMKQIRLTIGDAGLYTISFRDPDPEVARRVVEATVTLFVDTSFEDKRRDSQDASRFIADRIAGYEAKLVAAEERLKQFKLLHFGTTGVHAQDYFSRMSMLSDEVVKLSVDLKAAERASEAYRREMAQEEARVASDPDLEPTGAPSPVAAALANTWKQLADLSNRYTEAHPEIISLREQVVRLEGQRAAEAAARAASSSPGRARAANPVYQRLRVALVESEAQVASLRSRLDVEQQRLDAARAVAGKAPQVEAELVQLNRDYDVIRKNYEQLVARRESASLGVQLDESSRMAEFRVVEPPRVQPGPVFPGRPLLAAAAAALALLAGLAAPRQAERLRPTFTDVQSLRKFTARPVLGTVSTSPHQRSHQAERSERRRVALAVGALLAVQAAWIGWIALGAAS</sequence>
<keyword evidence="11" id="KW-1185">Reference proteome</keyword>
<dbReference type="PANTHER" id="PTHR32309">
    <property type="entry name" value="TYROSINE-PROTEIN KINASE"/>
    <property type="match status" value="1"/>
</dbReference>
<evidence type="ECO:0000256" key="1">
    <source>
        <dbReference type="ARBA" id="ARBA00004651"/>
    </source>
</evidence>
<keyword evidence="2" id="KW-1003">Cell membrane</keyword>
<dbReference type="InterPro" id="IPR032807">
    <property type="entry name" value="GNVR"/>
</dbReference>
<feature type="transmembrane region" description="Helical" evidence="7">
    <location>
        <begin position="494"/>
        <end position="514"/>
    </location>
</feature>
<evidence type="ECO:0000313" key="10">
    <source>
        <dbReference type="EMBL" id="MEF7616680.1"/>
    </source>
</evidence>
<dbReference type="InterPro" id="IPR014345">
    <property type="entry name" value="XrtA_polysacc_chain"/>
</dbReference>
<comment type="caution">
    <text evidence="10">The sequence shown here is derived from an EMBL/GenBank/DDBJ whole genome shotgun (WGS) entry which is preliminary data.</text>
</comment>
<evidence type="ECO:0000259" key="9">
    <source>
        <dbReference type="Pfam" id="PF13807"/>
    </source>
</evidence>
<dbReference type="InterPro" id="IPR003856">
    <property type="entry name" value="LPS_length_determ_N"/>
</dbReference>
<keyword evidence="4 7" id="KW-1133">Transmembrane helix</keyword>